<keyword evidence="2" id="KW-1185">Reference proteome</keyword>
<reference evidence="1 2" key="1">
    <citation type="journal article" date="2012" name="Genome Biol.">
        <title>The genome of the polar eukaryotic microalga coccomyxa subellipsoidea reveals traits of cold adaptation.</title>
        <authorList>
            <person name="Blanc G."/>
            <person name="Agarkova I."/>
            <person name="Grimwood J."/>
            <person name="Kuo A."/>
            <person name="Brueggeman A."/>
            <person name="Dunigan D."/>
            <person name="Gurnon J."/>
            <person name="Ladunga I."/>
            <person name="Lindquist E."/>
            <person name="Lucas S."/>
            <person name="Pangilinan J."/>
            <person name="Proschold T."/>
            <person name="Salamov A."/>
            <person name="Schmutz J."/>
            <person name="Weeks D."/>
            <person name="Yamada T."/>
            <person name="Claverie J.M."/>
            <person name="Grigoriev I."/>
            <person name="Van Etten J."/>
            <person name="Lomsadze A."/>
            <person name="Borodovsky M."/>
        </authorList>
    </citation>
    <scope>NUCLEOTIDE SEQUENCE [LARGE SCALE GENOMIC DNA]</scope>
    <source>
        <strain evidence="1 2">C-169</strain>
    </source>
</reference>
<dbReference type="GeneID" id="17041609"/>
<name>I0YYZ8_COCSC</name>
<evidence type="ECO:0000313" key="1">
    <source>
        <dbReference type="EMBL" id="EIE23617.1"/>
    </source>
</evidence>
<accession>I0YYZ8</accession>
<comment type="caution">
    <text evidence="1">The sequence shown here is derived from an EMBL/GenBank/DDBJ whole genome shotgun (WGS) entry which is preliminary data.</text>
</comment>
<dbReference type="EMBL" id="AGSI01000007">
    <property type="protein sequence ID" value="EIE23617.1"/>
    <property type="molecule type" value="Genomic_DNA"/>
</dbReference>
<gene>
    <name evidence="1" type="ORF">COCSUDRAFT_33141</name>
</gene>
<sequence length="102" mass="11055">MILQIKHPQNEEGNQYIRRWCANKPIVALCIVKARDECAEAADPSLTLPLLVTTSPAVTADGLLGLIYPQSVSPSHLYGILHCQNSASATGCYYIILIHPGP</sequence>
<dbReference type="RefSeq" id="XP_005648161.1">
    <property type="nucleotide sequence ID" value="XM_005648104.1"/>
</dbReference>
<protein>
    <submittedName>
        <fullName evidence="1">Uncharacterized protein</fullName>
    </submittedName>
</protein>
<dbReference type="KEGG" id="csl:COCSUDRAFT_33141"/>
<proteinExistence type="predicted"/>
<organism evidence="1 2">
    <name type="scientific">Coccomyxa subellipsoidea (strain C-169)</name>
    <name type="common">Green microalga</name>
    <dbReference type="NCBI Taxonomy" id="574566"/>
    <lineage>
        <taxon>Eukaryota</taxon>
        <taxon>Viridiplantae</taxon>
        <taxon>Chlorophyta</taxon>
        <taxon>core chlorophytes</taxon>
        <taxon>Trebouxiophyceae</taxon>
        <taxon>Trebouxiophyceae incertae sedis</taxon>
        <taxon>Coccomyxaceae</taxon>
        <taxon>Coccomyxa</taxon>
        <taxon>Coccomyxa subellipsoidea</taxon>
    </lineage>
</organism>
<dbReference type="AlphaFoldDB" id="I0YYZ8"/>
<evidence type="ECO:0000313" key="2">
    <source>
        <dbReference type="Proteomes" id="UP000007264"/>
    </source>
</evidence>
<dbReference type="Proteomes" id="UP000007264">
    <property type="component" value="Unassembled WGS sequence"/>
</dbReference>